<evidence type="ECO:0000313" key="2">
    <source>
        <dbReference type="Proteomes" id="UP000092462"/>
    </source>
</evidence>
<evidence type="ECO:0000313" key="1">
    <source>
        <dbReference type="EnsemblMetazoa" id="PPAI011008-PA"/>
    </source>
</evidence>
<accession>A0A1B0DR25</accession>
<keyword evidence="2" id="KW-1185">Reference proteome</keyword>
<dbReference type="AlphaFoldDB" id="A0A1B0DR25"/>
<dbReference type="VEuPathDB" id="VectorBase:PPAI011008"/>
<organism evidence="1 2">
    <name type="scientific">Phlebotomus papatasi</name>
    <name type="common">Sandfly</name>
    <dbReference type="NCBI Taxonomy" id="29031"/>
    <lineage>
        <taxon>Eukaryota</taxon>
        <taxon>Metazoa</taxon>
        <taxon>Ecdysozoa</taxon>
        <taxon>Arthropoda</taxon>
        <taxon>Hexapoda</taxon>
        <taxon>Insecta</taxon>
        <taxon>Pterygota</taxon>
        <taxon>Neoptera</taxon>
        <taxon>Endopterygota</taxon>
        <taxon>Diptera</taxon>
        <taxon>Nematocera</taxon>
        <taxon>Psychodoidea</taxon>
        <taxon>Psychodidae</taxon>
        <taxon>Phlebotomus</taxon>
        <taxon>Phlebotomus</taxon>
    </lineage>
</organism>
<dbReference type="Proteomes" id="UP000092462">
    <property type="component" value="Unassembled WGS sequence"/>
</dbReference>
<dbReference type="VEuPathDB" id="VectorBase:PPAPM1_007915"/>
<sequence length="112" mass="12497">MIFVRSKWSSISLVCFLLAFTAFPGCVSGAKSKSGGDAPKVQAPVDPVIEEVTAKQLERILQEKDYVAVYWCKCVICDHFVPWHTLNGSHFGLIPEQRKVSRKPVKKSLKCS</sequence>
<name>A0A1B0DR25_PHLPP</name>
<dbReference type="EnsemblMetazoa" id="PPAI011008-RA">
    <property type="protein sequence ID" value="PPAI011008-PA"/>
    <property type="gene ID" value="PPAI011008"/>
</dbReference>
<proteinExistence type="predicted"/>
<protein>
    <submittedName>
        <fullName evidence="1">Uncharacterized protein</fullName>
    </submittedName>
</protein>
<dbReference type="EMBL" id="AJVK01019570">
    <property type="status" value="NOT_ANNOTATED_CDS"/>
    <property type="molecule type" value="Genomic_DNA"/>
</dbReference>
<reference evidence="1" key="1">
    <citation type="submission" date="2022-08" db="UniProtKB">
        <authorList>
            <consortium name="EnsemblMetazoa"/>
        </authorList>
    </citation>
    <scope>IDENTIFICATION</scope>
    <source>
        <strain evidence="1">Israel</strain>
    </source>
</reference>